<dbReference type="GO" id="GO:0003723">
    <property type="term" value="F:RNA binding"/>
    <property type="evidence" value="ECO:0007669"/>
    <property type="project" value="UniProtKB-UniRule"/>
</dbReference>
<dbReference type="FunCoup" id="A0A2P6NDX5">
    <property type="interactions" value="912"/>
</dbReference>
<reference evidence="13 14" key="1">
    <citation type="journal article" date="2018" name="Genome Biol. Evol.">
        <title>Multiple Roots of Fruiting Body Formation in Amoebozoa.</title>
        <authorList>
            <person name="Hillmann F."/>
            <person name="Forbes G."/>
            <person name="Novohradska S."/>
            <person name="Ferling I."/>
            <person name="Riege K."/>
            <person name="Groth M."/>
            <person name="Westermann M."/>
            <person name="Marz M."/>
            <person name="Spaller T."/>
            <person name="Winckler T."/>
            <person name="Schaap P."/>
            <person name="Glockner G."/>
        </authorList>
    </citation>
    <scope>NUCLEOTIDE SEQUENCE [LARGE SCALE GENOMIC DNA]</scope>
    <source>
        <strain evidence="13 14">Jena</strain>
    </source>
</reference>
<dbReference type="GO" id="GO:0003724">
    <property type="term" value="F:RNA helicase activity"/>
    <property type="evidence" value="ECO:0007669"/>
    <property type="project" value="UniProtKB-EC"/>
</dbReference>
<keyword evidence="2 7" id="KW-0378">Hydrolase</keyword>
<dbReference type="CDD" id="cd17941">
    <property type="entry name" value="DEADc_DDX10"/>
    <property type="match status" value="1"/>
</dbReference>
<dbReference type="InterPro" id="IPR014001">
    <property type="entry name" value="Helicase_ATP-bd"/>
</dbReference>
<keyword evidence="5 8" id="KW-0694">RNA-binding</keyword>
<feature type="compositionally biased region" description="Basic and acidic residues" evidence="9">
    <location>
        <begin position="546"/>
        <end position="562"/>
    </location>
</feature>
<comment type="similarity">
    <text evidence="7">Belongs to the DEAD box helicase family.</text>
</comment>
<feature type="compositionally biased region" description="Basic residues" evidence="9">
    <location>
        <begin position="11"/>
        <end position="24"/>
    </location>
</feature>
<keyword evidence="4 7" id="KW-0067">ATP-binding</keyword>
<comment type="function">
    <text evidence="8">RNA helicase.</text>
</comment>
<dbReference type="PROSITE" id="PS51194">
    <property type="entry name" value="HELICASE_CTER"/>
    <property type="match status" value="1"/>
</dbReference>
<feature type="region of interest" description="Disordered" evidence="9">
    <location>
        <begin position="1"/>
        <end position="24"/>
    </location>
</feature>
<dbReference type="EC" id="3.6.4.13" evidence="8"/>
<dbReference type="Pfam" id="PF00270">
    <property type="entry name" value="DEAD"/>
    <property type="match status" value="1"/>
</dbReference>
<dbReference type="PROSITE" id="PS51192">
    <property type="entry name" value="HELICASE_ATP_BIND_1"/>
    <property type="match status" value="1"/>
</dbReference>
<feature type="compositionally biased region" description="Basic and acidic residues" evidence="9">
    <location>
        <begin position="58"/>
        <end position="69"/>
    </location>
</feature>
<keyword evidence="3 7" id="KW-0347">Helicase</keyword>
<dbReference type="SMART" id="SM00490">
    <property type="entry name" value="HELICc"/>
    <property type="match status" value="1"/>
</dbReference>
<gene>
    <name evidence="13" type="ORF">PROFUN_10428</name>
</gene>
<dbReference type="Pfam" id="PF13959">
    <property type="entry name" value="CTE_SPB4"/>
    <property type="match status" value="1"/>
</dbReference>
<evidence type="ECO:0000256" key="6">
    <source>
        <dbReference type="PROSITE-ProRule" id="PRU00552"/>
    </source>
</evidence>
<evidence type="ECO:0000259" key="10">
    <source>
        <dbReference type="PROSITE" id="PS51192"/>
    </source>
</evidence>
<dbReference type="PROSITE" id="PS00039">
    <property type="entry name" value="DEAD_ATP_HELICASE"/>
    <property type="match status" value="1"/>
</dbReference>
<comment type="domain">
    <text evidence="8">The Q motif is unique to and characteristic of the DEAD box family of RNA helicases and controls ATP binding and hydrolysis.</text>
</comment>
<dbReference type="Pfam" id="PF00271">
    <property type="entry name" value="Helicase_C"/>
    <property type="match status" value="1"/>
</dbReference>
<accession>A0A2P6NDX5</accession>
<feature type="short sequence motif" description="Q motif" evidence="6">
    <location>
        <begin position="79"/>
        <end position="107"/>
    </location>
</feature>
<dbReference type="PROSITE" id="PS51195">
    <property type="entry name" value="Q_MOTIF"/>
    <property type="match status" value="1"/>
</dbReference>
<feature type="compositionally biased region" description="Basic residues" evidence="9">
    <location>
        <begin position="563"/>
        <end position="575"/>
    </location>
</feature>
<feature type="region of interest" description="Disordered" evidence="9">
    <location>
        <begin position="41"/>
        <end position="69"/>
    </location>
</feature>
<dbReference type="Proteomes" id="UP000241769">
    <property type="component" value="Unassembled WGS sequence"/>
</dbReference>
<feature type="domain" description="Helicase ATP-binding" evidence="10">
    <location>
        <begin position="110"/>
        <end position="284"/>
    </location>
</feature>
<dbReference type="EMBL" id="MDYQ01000109">
    <property type="protein sequence ID" value="PRP82157.1"/>
    <property type="molecule type" value="Genomic_DNA"/>
</dbReference>
<dbReference type="CDD" id="cd18787">
    <property type="entry name" value="SF2_C_DEAD"/>
    <property type="match status" value="1"/>
</dbReference>
<name>A0A2P6NDX5_9EUKA</name>
<sequence>MSEEGDSSIRDKKKWSRAQKQQHKLSVREIVDKEIKDIEKRLKQDAPSRGVNPLALSVEDRPPRKEGEKEYESWFPIAQRFDELPLSSRTRRGLEAGKYKVLTEIQRASIPHALCGRDILGAAKTGSGKTLAFLIPVLELLFKRKWSIDDGIGAIIITPTRELALQIFEVVRKLGVAHELSAGLIIGGKDHTHERDRINRMNLLIATPGRLLHHMDSTPSFDCSNLQILVLDEADRILDMGFKKELDAVIDNLPKGRQTLLFSATQTSNVKDLARLSLKDAEYLSVHKEAAESTPQKLVQHVIQVPLHEKMSTLYSFVRSHVKMKIIIFMTTCKQVRFTYEVFKALRIGTVVFEMHGQVSQQKRMETYFEFNKMSKAVMIATDIAARGLDFPSVDWVLQADCPEDVHTYIHRVGRTARYESGGCSLLLLLPSESKMIQLLEEGKIPVVVSISLMIAILNAVQLKKVNSKEKEKHEQFATQVSSILSSKPELRVKAQKAFTSYVKSVFKNANKEIFKFDELPMSEYAASLGLVSAPVLSVKQVQKKPEEKVVEEEDRPKEPKLTRKQRLKARVAMRKRPDDETEKNSEEESGDDLLEVKRRIDNFDDSDPETKELSKTILQAPVKRKKIQKEKPMPVKTTYKEEEEEEEKPKFKPKRQRVDKD</sequence>
<dbReference type="GO" id="GO:0016887">
    <property type="term" value="F:ATP hydrolysis activity"/>
    <property type="evidence" value="ECO:0007669"/>
    <property type="project" value="RHEA"/>
</dbReference>
<evidence type="ECO:0000256" key="1">
    <source>
        <dbReference type="ARBA" id="ARBA00022741"/>
    </source>
</evidence>
<feature type="domain" description="Helicase C-terminal" evidence="11">
    <location>
        <begin position="310"/>
        <end position="459"/>
    </location>
</feature>
<evidence type="ECO:0000256" key="5">
    <source>
        <dbReference type="ARBA" id="ARBA00022884"/>
    </source>
</evidence>
<dbReference type="SUPFAM" id="SSF52540">
    <property type="entry name" value="P-loop containing nucleoside triphosphate hydrolases"/>
    <property type="match status" value="2"/>
</dbReference>
<dbReference type="OrthoDB" id="10259640at2759"/>
<dbReference type="InterPro" id="IPR000629">
    <property type="entry name" value="RNA-helicase_DEAD-box_CS"/>
</dbReference>
<evidence type="ECO:0000313" key="14">
    <source>
        <dbReference type="Proteomes" id="UP000241769"/>
    </source>
</evidence>
<dbReference type="Gene3D" id="3.40.50.300">
    <property type="entry name" value="P-loop containing nucleotide triphosphate hydrolases"/>
    <property type="match status" value="2"/>
</dbReference>
<evidence type="ECO:0000313" key="13">
    <source>
        <dbReference type="EMBL" id="PRP82157.1"/>
    </source>
</evidence>
<dbReference type="InParanoid" id="A0A2P6NDX5"/>
<evidence type="ECO:0000256" key="4">
    <source>
        <dbReference type="ARBA" id="ARBA00022840"/>
    </source>
</evidence>
<proteinExistence type="inferred from homology"/>
<dbReference type="GO" id="GO:0005524">
    <property type="term" value="F:ATP binding"/>
    <property type="evidence" value="ECO:0007669"/>
    <property type="project" value="UniProtKB-UniRule"/>
</dbReference>
<keyword evidence="1 7" id="KW-0547">Nucleotide-binding</keyword>
<dbReference type="InterPro" id="IPR025313">
    <property type="entry name" value="SPB4-like_CTE"/>
</dbReference>
<dbReference type="STRING" id="1890364.A0A2P6NDX5"/>
<evidence type="ECO:0000259" key="12">
    <source>
        <dbReference type="PROSITE" id="PS51195"/>
    </source>
</evidence>
<evidence type="ECO:0000256" key="7">
    <source>
        <dbReference type="RuleBase" id="RU000492"/>
    </source>
</evidence>
<dbReference type="InterPro" id="IPR001650">
    <property type="entry name" value="Helicase_C-like"/>
</dbReference>
<dbReference type="PANTHER" id="PTHR24031">
    <property type="entry name" value="RNA HELICASE"/>
    <property type="match status" value="1"/>
</dbReference>
<feature type="compositionally biased region" description="Basic and acidic residues" evidence="9">
    <location>
        <begin position="595"/>
        <end position="615"/>
    </location>
</feature>
<dbReference type="AlphaFoldDB" id="A0A2P6NDX5"/>
<keyword evidence="14" id="KW-1185">Reference proteome</keyword>
<dbReference type="InterPro" id="IPR027417">
    <property type="entry name" value="P-loop_NTPase"/>
</dbReference>
<comment type="caution">
    <text evidence="13">The sequence shown here is derived from an EMBL/GenBank/DDBJ whole genome shotgun (WGS) entry which is preliminary data.</text>
</comment>
<evidence type="ECO:0000256" key="2">
    <source>
        <dbReference type="ARBA" id="ARBA00022801"/>
    </source>
</evidence>
<evidence type="ECO:0000256" key="8">
    <source>
        <dbReference type="RuleBase" id="RU365068"/>
    </source>
</evidence>
<protein>
    <recommendedName>
        <fullName evidence="8">ATP-dependent RNA helicase</fullName>
        <ecNumber evidence="8">3.6.4.13</ecNumber>
    </recommendedName>
</protein>
<comment type="catalytic activity">
    <reaction evidence="8">
        <text>ATP + H2O = ADP + phosphate + H(+)</text>
        <dbReference type="Rhea" id="RHEA:13065"/>
        <dbReference type="ChEBI" id="CHEBI:15377"/>
        <dbReference type="ChEBI" id="CHEBI:15378"/>
        <dbReference type="ChEBI" id="CHEBI:30616"/>
        <dbReference type="ChEBI" id="CHEBI:43474"/>
        <dbReference type="ChEBI" id="CHEBI:456216"/>
        <dbReference type="EC" id="3.6.4.13"/>
    </reaction>
</comment>
<evidence type="ECO:0000256" key="9">
    <source>
        <dbReference type="SAM" id="MobiDB-lite"/>
    </source>
</evidence>
<feature type="domain" description="DEAD-box RNA helicase Q" evidence="12">
    <location>
        <begin position="79"/>
        <end position="107"/>
    </location>
</feature>
<evidence type="ECO:0000256" key="3">
    <source>
        <dbReference type="ARBA" id="ARBA00022806"/>
    </source>
</evidence>
<evidence type="ECO:0000259" key="11">
    <source>
        <dbReference type="PROSITE" id="PS51194"/>
    </source>
</evidence>
<dbReference type="InterPro" id="IPR011545">
    <property type="entry name" value="DEAD/DEAH_box_helicase_dom"/>
</dbReference>
<organism evidence="13 14">
    <name type="scientific">Planoprotostelium fungivorum</name>
    <dbReference type="NCBI Taxonomy" id="1890364"/>
    <lineage>
        <taxon>Eukaryota</taxon>
        <taxon>Amoebozoa</taxon>
        <taxon>Evosea</taxon>
        <taxon>Variosea</taxon>
        <taxon>Cavosteliida</taxon>
        <taxon>Cavosteliaceae</taxon>
        <taxon>Planoprotostelium</taxon>
    </lineage>
</organism>
<dbReference type="InterPro" id="IPR014014">
    <property type="entry name" value="RNA_helicase_DEAD_Q_motif"/>
</dbReference>
<feature type="compositionally biased region" description="Basic and acidic residues" evidence="9">
    <location>
        <begin position="576"/>
        <end position="587"/>
    </location>
</feature>
<dbReference type="SMART" id="SM01178">
    <property type="entry name" value="DUF4217"/>
    <property type="match status" value="1"/>
</dbReference>
<feature type="region of interest" description="Disordered" evidence="9">
    <location>
        <begin position="546"/>
        <end position="662"/>
    </location>
</feature>
<dbReference type="SMART" id="SM00487">
    <property type="entry name" value="DEXDc"/>
    <property type="match status" value="1"/>
</dbReference>